<evidence type="ECO:0000313" key="1">
    <source>
        <dbReference type="EMBL" id="EKM32124.1"/>
    </source>
</evidence>
<evidence type="ECO:0000313" key="2">
    <source>
        <dbReference type="Proteomes" id="UP000008367"/>
    </source>
</evidence>
<dbReference type="EMBL" id="AJSR01000882">
    <property type="protein sequence ID" value="EKM32124.1"/>
    <property type="molecule type" value="Genomic_DNA"/>
</dbReference>
<feature type="non-terminal residue" evidence="1">
    <location>
        <position position="1"/>
    </location>
</feature>
<reference evidence="1 2" key="1">
    <citation type="submission" date="2012-10" db="EMBL/GenBank/DDBJ databases">
        <title>Genome sequence of Vibrio Cholerae HENC-02.</title>
        <authorList>
            <person name="Eppinger M."/>
            <person name="Hasan N.A."/>
            <person name="Sengamalay N."/>
            <person name="Hine E."/>
            <person name="Su Q."/>
            <person name="Daugherty S.C."/>
            <person name="Young S."/>
            <person name="Sadzewicz L."/>
            <person name="Tallon L."/>
            <person name="Cebula T.A."/>
            <person name="Ravel J."/>
            <person name="Colwell R.R."/>
        </authorList>
    </citation>
    <scope>NUCLEOTIDE SEQUENCE [LARGE SCALE GENOMIC DNA]</scope>
    <source>
        <strain evidence="1 2">HENC-02</strain>
    </source>
</reference>
<comment type="caution">
    <text evidence="1">The sequence shown here is derived from an EMBL/GenBank/DDBJ whole genome shotgun (WGS) entry which is preliminary data.</text>
</comment>
<dbReference type="AlphaFoldDB" id="A0A454D0D4"/>
<organism evidence="1 2">
    <name type="scientific">Vibrio harveyi</name>
    <name type="common">Beneckea harveyi</name>
    <dbReference type="NCBI Taxonomy" id="669"/>
    <lineage>
        <taxon>Bacteria</taxon>
        <taxon>Pseudomonadati</taxon>
        <taxon>Pseudomonadota</taxon>
        <taxon>Gammaproteobacteria</taxon>
        <taxon>Vibrionales</taxon>
        <taxon>Vibrionaceae</taxon>
        <taxon>Vibrio</taxon>
    </lineage>
</organism>
<name>A0A454D0D4_VIBHA</name>
<dbReference type="Proteomes" id="UP000008367">
    <property type="component" value="Unassembled WGS sequence"/>
</dbReference>
<accession>A0A454D0D4</accession>
<proteinExistence type="predicted"/>
<protein>
    <submittedName>
        <fullName evidence="1">Putative membrane protein</fullName>
    </submittedName>
</protein>
<sequence>LGYRTVQSACRFGGHFL</sequence>
<gene>
    <name evidence="1" type="ORF">VCHENC02_2289</name>
</gene>